<dbReference type="PANTHER" id="PTHR21485:SF3">
    <property type="entry name" value="N-ACYLNEURAMINATE CYTIDYLYLTRANSFERASE"/>
    <property type="match status" value="1"/>
</dbReference>
<evidence type="ECO:0000256" key="10">
    <source>
        <dbReference type="ARBA" id="ARBA00022842"/>
    </source>
</evidence>
<dbReference type="Pfam" id="PF02348">
    <property type="entry name" value="CTP_transf_3"/>
    <property type="match status" value="1"/>
</dbReference>
<evidence type="ECO:0000256" key="3">
    <source>
        <dbReference type="ARBA" id="ARBA00005141"/>
    </source>
</evidence>
<dbReference type="Gene3D" id="3.90.550.10">
    <property type="entry name" value="Spore Coat Polysaccharide Biosynthesis Protein SpsA, Chain A"/>
    <property type="match status" value="1"/>
</dbReference>
<evidence type="ECO:0000256" key="1">
    <source>
        <dbReference type="ARBA" id="ARBA00001862"/>
    </source>
</evidence>
<sequence length="377" mass="42662">ARCGSQTIPFKNIKIICGKPLIYWALLALTKSKSIDQIYVATDCDDIKDVVVDFNFEKVQIFDRCDVNASNTASTESVMLEFLDGMNFSEEDLFILVQATTPFTSSDDFDNAINIIKSNSEIDSLLSCVESKRFFWTKDGNAINYNYYKRPLRQDFDGLLMENGAFYINTVENIYKYKNRLSGNIYPYVMPEYTAIEADEEDDWLIIEQLMYKYIINKQTRANSVKIFATDVDGVLTDAGMYYDNNGNELKRFNTHDGMAFNILKERGIITAMLTSEKTNIVKLRANKLQVDYLFQGVKGSEKLEALNKICVEKNMSLSEVAYIGDDINDYNVLSSVGFPACPKNAIANIKDIKGITHLSKSGGDGAVREFVELLLK</sequence>
<dbReference type="SFLD" id="SFLDG01138">
    <property type="entry name" value="C1.6.2:_Deoxy-d-mannose-octulo"/>
    <property type="match status" value="1"/>
</dbReference>
<dbReference type="SUPFAM" id="SSF53448">
    <property type="entry name" value="Nucleotide-diphospho-sugar transferases"/>
    <property type="match status" value="1"/>
</dbReference>
<evidence type="ECO:0000256" key="4">
    <source>
        <dbReference type="ARBA" id="ARBA00005893"/>
    </source>
</evidence>
<dbReference type="AlphaFoldDB" id="A0A382FBP1"/>
<organism evidence="11">
    <name type="scientific">marine metagenome</name>
    <dbReference type="NCBI Taxonomy" id="408172"/>
    <lineage>
        <taxon>unclassified sequences</taxon>
        <taxon>metagenomes</taxon>
        <taxon>ecological metagenomes</taxon>
    </lineage>
</organism>
<dbReference type="GO" id="GO:0008781">
    <property type="term" value="F:N-acylneuraminate cytidylyltransferase activity"/>
    <property type="evidence" value="ECO:0007669"/>
    <property type="project" value="UniProtKB-EC"/>
</dbReference>
<dbReference type="SFLD" id="SFLDG01136">
    <property type="entry name" value="C1.6:_Phosphoserine_Phosphatas"/>
    <property type="match status" value="1"/>
</dbReference>
<evidence type="ECO:0000313" key="11">
    <source>
        <dbReference type="EMBL" id="SVB59471.1"/>
    </source>
</evidence>
<dbReference type="InterPro" id="IPR029044">
    <property type="entry name" value="Nucleotide-diphossugar_trans"/>
</dbReference>
<dbReference type="PANTHER" id="PTHR21485">
    <property type="entry name" value="HAD SUPERFAMILY MEMBERS CMAS AND KDSC"/>
    <property type="match status" value="1"/>
</dbReference>
<comment type="similarity">
    <text evidence="5">Belongs to the CMP-NeuNAc synthase family.</text>
</comment>
<keyword evidence="10" id="KW-0460">Magnesium</keyword>
<evidence type="ECO:0000256" key="6">
    <source>
        <dbReference type="ARBA" id="ARBA00011881"/>
    </source>
</evidence>
<dbReference type="InterPro" id="IPR023214">
    <property type="entry name" value="HAD_sf"/>
</dbReference>
<dbReference type="InterPro" id="IPR050793">
    <property type="entry name" value="CMP-NeuNAc_synthase"/>
</dbReference>
<name>A0A382FBP1_9ZZZZ</name>
<evidence type="ECO:0000256" key="5">
    <source>
        <dbReference type="ARBA" id="ARBA00010726"/>
    </source>
</evidence>
<dbReference type="InterPro" id="IPR010023">
    <property type="entry name" value="KdsC_fam"/>
</dbReference>
<dbReference type="UniPathway" id="UPA00628"/>
<dbReference type="GO" id="GO:0006054">
    <property type="term" value="P:N-acetylneuraminate metabolic process"/>
    <property type="evidence" value="ECO:0007669"/>
    <property type="project" value="UniProtKB-UniPathway"/>
</dbReference>
<dbReference type="NCBIfam" id="TIGR01670">
    <property type="entry name" value="KdsC-phosphatas"/>
    <property type="match status" value="1"/>
</dbReference>
<dbReference type="Pfam" id="PF08282">
    <property type="entry name" value="Hydrolase_3"/>
    <property type="match status" value="1"/>
</dbReference>
<keyword evidence="9" id="KW-0378">Hydrolase</keyword>
<dbReference type="SFLD" id="SFLDS00003">
    <property type="entry name" value="Haloacid_Dehalogenase"/>
    <property type="match status" value="1"/>
</dbReference>
<protein>
    <recommendedName>
        <fullName evidence="7">N-acylneuraminate cytidylyltransferase</fullName>
        <ecNumber evidence="7">2.7.7.43</ecNumber>
    </recommendedName>
</protein>
<dbReference type="EMBL" id="UINC01048661">
    <property type="protein sequence ID" value="SVB59471.1"/>
    <property type="molecule type" value="Genomic_DNA"/>
</dbReference>
<feature type="non-terminal residue" evidence="11">
    <location>
        <position position="1"/>
    </location>
</feature>
<accession>A0A382FBP1</accession>
<dbReference type="InterPro" id="IPR003329">
    <property type="entry name" value="Cytidylyl_trans"/>
</dbReference>
<dbReference type="Gene3D" id="3.40.50.1000">
    <property type="entry name" value="HAD superfamily/HAD-like"/>
    <property type="match status" value="1"/>
</dbReference>
<proteinExistence type="inferred from homology"/>
<dbReference type="SUPFAM" id="SSF56784">
    <property type="entry name" value="HAD-like"/>
    <property type="match status" value="1"/>
</dbReference>
<comment type="similarity">
    <text evidence="4">Belongs to the KdsC family.</text>
</comment>
<reference evidence="11" key="1">
    <citation type="submission" date="2018-05" db="EMBL/GenBank/DDBJ databases">
        <authorList>
            <person name="Lanie J.A."/>
            <person name="Ng W.-L."/>
            <person name="Kazmierczak K.M."/>
            <person name="Andrzejewski T.M."/>
            <person name="Davidsen T.M."/>
            <person name="Wayne K.J."/>
            <person name="Tettelin H."/>
            <person name="Glass J.I."/>
            <person name="Rusch D."/>
            <person name="Podicherti R."/>
            <person name="Tsui H.-C.T."/>
            <person name="Winkler M.E."/>
        </authorList>
    </citation>
    <scope>NUCLEOTIDE SEQUENCE</scope>
</reference>
<dbReference type="GO" id="GO:0046872">
    <property type="term" value="F:metal ion binding"/>
    <property type="evidence" value="ECO:0007669"/>
    <property type="project" value="UniProtKB-KW"/>
</dbReference>
<dbReference type="InterPro" id="IPR036412">
    <property type="entry name" value="HAD-like_sf"/>
</dbReference>
<comment type="subunit">
    <text evidence="6">Homotetramer.</text>
</comment>
<evidence type="ECO:0000256" key="8">
    <source>
        <dbReference type="ARBA" id="ARBA00022723"/>
    </source>
</evidence>
<dbReference type="CDD" id="cd02513">
    <property type="entry name" value="CMP-NeuAc_Synthase"/>
    <property type="match status" value="1"/>
</dbReference>
<evidence type="ECO:0000256" key="9">
    <source>
        <dbReference type="ARBA" id="ARBA00022801"/>
    </source>
</evidence>
<comment type="cofactor">
    <cofactor evidence="2">
        <name>Mg(2+)</name>
        <dbReference type="ChEBI" id="CHEBI:18420"/>
    </cofactor>
</comment>
<keyword evidence="8" id="KW-0479">Metal-binding</keyword>
<dbReference type="GO" id="GO:0016788">
    <property type="term" value="F:hydrolase activity, acting on ester bonds"/>
    <property type="evidence" value="ECO:0007669"/>
    <property type="project" value="InterPro"/>
</dbReference>
<evidence type="ECO:0000256" key="2">
    <source>
        <dbReference type="ARBA" id="ARBA00001946"/>
    </source>
</evidence>
<evidence type="ECO:0000256" key="7">
    <source>
        <dbReference type="ARBA" id="ARBA00012491"/>
    </source>
</evidence>
<dbReference type="EC" id="2.7.7.43" evidence="7"/>
<comment type="catalytic activity">
    <reaction evidence="1">
        <text>an N-acylneuraminate + CTP = a CMP-N-acyl-beta-neuraminate + diphosphate</text>
        <dbReference type="Rhea" id="RHEA:11344"/>
        <dbReference type="ChEBI" id="CHEBI:33019"/>
        <dbReference type="ChEBI" id="CHEBI:37563"/>
        <dbReference type="ChEBI" id="CHEBI:60073"/>
        <dbReference type="ChEBI" id="CHEBI:68671"/>
        <dbReference type="EC" id="2.7.7.43"/>
    </reaction>
</comment>
<gene>
    <name evidence="11" type="ORF">METZ01_LOCUS212325</name>
</gene>
<comment type="pathway">
    <text evidence="3">Amino-sugar metabolism; N-acetylneuraminate metabolism.</text>
</comment>